<evidence type="ECO:0000256" key="6">
    <source>
        <dbReference type="SAM" id="Phobius"/>
    </source>
</evidence>
<dbReference type="PIRSF" id="PIRSF006060">
    <property type="entry name" value="AA_transporter"/>
    <property type="match status" value="1"/>
</dbReference>
<dbReference type="PANTHER" id="PTHR42770:SF7">
    <property type="entry name" value="MEMBRANE PROTEIN"/>
    <property type="match status" value="1"/>
</dbReference>
<feature type="transmembrane region" description="Helical" evidence="6">
    <location>
        <begin position="48"/>
        <end position="70"/>
    </location>
</feature>
<feature type="transmembrane region" description="Helical" evidence="6">
    <location>
        <begin position="152"/>
        <end position="176"/>
    </location>
</feature>
<feature type="transmembrane region" description="Helical" evidence="6">
    <location>
        <begin position="421"/>
        <end position="441"/>
    </location>
</feature>
<keyword evidence="8" id="KW-1185">Reference proteome</keyword>
<keyword evidence="5 6" id="KW-0472">Membrane</keyword>
<feature type="transmembrane region" description="Helical" evidence="6">
    <location>
        <begin position="394"/>
        <end position="415"/>
    </location>
</feature>
<reference evidence="7 8" key="1">
    <citation type="submission" date="2020-10" db="EMBL/GenBank/DDBJ databases">
        <title>Sequencing the genomes of 1000 actinobacteria strains.</title>
        <authorList>
            <person name="Klenk H.-P."/>
        </authorList>
    </citation>
    <scope>NUCLEOTIDE SEQUENCE [LARGE SCALE GENOMIC DNA]</scope>
    <source>
        <strain evidence="7 8">DSM 43748</strain>
    </source>
</reference>
<feature type="transmembrane region" description="Helical" evidence="6">
    <location>
        <begin position="361"/>
        <end position="382"/>
    </location>
</feature>
<comment type="subcellular location">
    <subcellularLocation>
        <location evidence="1">Cell membrane</location>
        <topology evidence="1">Multi-pass membrane protein</topology>
    </subcellularLocation>
</comment>
<feature type="transmembrane region" description="Helical" evidence="6">
    <location>
        <begin position="91"/>
        <end position="115"/>
    </location>
</feature>
<evidence type="ECO:0000256" key="3">
    <source>
        <dbReference type="ARBA" id="ARBA00022692"/>
    </source>
</evidence>
<gene>
    <name evidence="7" type="ORF">H4W81_003184</name>
</gene>
<feature type="transmembrane region" description="Helical" evidence="6">
    <location>
        <begin position="236"/>
        <end position="257"/>
    </location>
</feature>
<dbReference type="RefSeq" id="WP_192775484.1">
    <property type="nucleotide sequence ID" value="NZ_BAAASY010000035.1"/>
</dbReference>
<feature type="transmembrane region" description="Helical" evidence="6">
    <location>
        <begin position="196"/>
        <end position="216"/>
    </location>
</feature>
<dbReference type="InterPro" id="IPR002293">
    <property type="entry name" value="AA/rel_permease1"/>
</dbReference>
<accession>A0ABR9KEH8</accession>
<evidence type="ECO:0000256" key="4">
    <source>
        <dbReference type="ARBA" id="ARBA00022989"/>
    </source>
</evidence>
<proteinExistence type="predicted"/>
<protein>
    <submittedName>
        <fullName evidence="7">Amino acid transporter</fullName>
    </submittedName>
</protein>
<evidence type="ECO:0000256" key="5">
    <source>
        <dbReference type="ARBA" id="ARBA00023136"/>
    </source>
</evidence>
<keyword evidence="4 6" id="KW-1133">Transmembrane helix</keyword>
<comment type="caution">
    <text evidence="7">The sequence shown here is derived from an EMBL/GenBank/DDBJ whole genome shotgun (WGS) entry which is preliminary data.</text>
</comment>
<sequence length="460" mass="47850">MAAPPTYAQDLSRSLTFKENVLITLSSVTPASSVFIIVPAIIAGIGGASAVALALGALVGVFMAFCYAELSSAYPVTGGEYAFAARVLGRPLGFAMFALSMVGNVLIVAVIALGTGDYLGLVWQALSGTWVGVAVVVLATLVAVLNIRANAWLTGLFLLLELLALVVLAVLGFAHVEQPLSVLWTPQTTGPSGLEAASWGLIATYTATALFAYNGYGTAVYFAEETRQAGRTIGRAIMFSLAVTVTAELVPVVAVLLGTPDLAGLLASDAPMSHFLLSRGGRVVDTVVSLAIALAIVNAVIAIMIQAGRLLYSAARDGSWPDVIGRPLARVHPGLRTPVAATLVMGALAVVAAVFVPLDALIIATGANLVVVYAVVALAALVGRARGLTDRAAYRMPLWPLAPVAVLAAMAYVAYETIVSDWVPLGVTVAILGLGLLYYRFYLHPRRGERWTLPDPVPGD</sequence>
<keyword evidence="2" id="KW-1003">Cell membrane</keyword>
<evidence type="ECO:0000256" key="1">
    <source>
        <dbReference type="ARBA" id="ARBA00004651"/>
    </source>
</evidence>
<evidence type="ECO:0000313" key="7">
    <source>
        <dbReference type="EMBL" id="MBE1560405.1"/>
    </source>
</evidence>
<feature type="transmembrane region" description="Helical" evidence="6">
    <location>
        <begin position="21"/>
        <end position="42"/>
    </location>
</feature>
<dbReference type="Proteomes" id="UP000661607">
    <property type="component" value="Unassembled WGS sequence"/>
</dbReference>
<dbReference type="Pfam" id="PF13520">
    <property type="entry name" value="AA_permease_2"/>
    <property type="match status" value="1"/>
</dbReference>
<dbReference type="InterPro" id="IPR050367">
    <property type="entry name" value="APC_superfamily"/>
</dbReference>
<evidence type="ECO:0000313" key="8">
    <source>
        <dbReference type="Proteomes" id="UP000661607"/>
    </source>
</evidence>
<keyword evidence="3 6" id="KW-0812">Transmembrane</keyword>
<evidence type="ECO:0000256" key="2">
    <source>
        <dbReference type="ARBA" id="ARBA00022475"/>
    </source>
</evidence>
<feature type="transmembrane region" description="Helical" evidence="6">
    <location>
        <begin position="121"/>
        <end position="145"/>
    </location>
</feature>
<dbReference type="PANTHER" id="PTHR42770">
    <property type="entry name" value="AMINO ACID TRANSPORTER-RELATED"/>
    <property type="match status" value="1"/>
</dbReference>
<name>A0ABR9KEH8_9ACTN</name>
<feature type="transmembrane region" description="Helical" evidence="6">
    <location>
        <begin position="287"/>
        <end position="312"/>
    </location>
</feature>
<feature type="transmembrane region" description="Helical" evidence="6">
    <location>
        <begin position="333"/>
        <end position="355"/>
    </location>
</feature>
<dbReference type="EMBL" id="JADBEF010000001">
    <property type="protein sequence ID" value="MBE1560405.1"/>
    <property type="molecule type" value="Genomic_DNA"/>
</dbReference>
<dbReference type="Gene3D" id="1.20.1740.10">
    <property type="entry name" value="Amino acid/polyamine transporter I"/>
    <property type="match status" value="1"/>
</dbReference>
<organism evidence="7 8">
    <name type="scientific">Nonomuraea africana</name>
    <dbReference type="NCBI Taxonomy" id="46171"/>
    <lineage>
        <taxon>Bacteria</taxon>
        <taxon>Bacillati</taxon>
        <taxon>Actinomycetota</taxon>
        <taxon>Actinomycetes</taxon>
        <taxon>Streptosporangiales</taxon>
        <taxon>Streptosporangiaceae</taxon>
        <taxon>Nonomuraea</taxon>
    </lineage>
</organism>